<reference evidence="12" key="1">
    <citation type="submission" date="2021-04" db="EMBL/GenBank/DDBJ databases">
        <authorList>
            <person name="Vanwijnsberghe S."/>
        </authorList>
    </citation>
    <scope>NUCLEOTIDE SEQUENCE</scope>
    <source>
        <strain evidence="12">LMG 31841</strain>
    </source>
</reference>
<keyword evidence="10" id="KW-0998">Cell outer membrane</keyword>
<accession>A0A9N8RYI4</accession>
<keyword evidence="6" id="KW-0732">Signal</keyword>
<dbReference type="GO" id="GO:0015288">
    <property type="term" value="F:porin activity"/>
    <property type="evidence" value="ECO:0007669"/>
    <property type="project" value="UniProtKB-KW"/>
</dbReference>
<dbReference type="AlphaFoldDB" id="A0A9N8RYI4"/>
<dbReference type="PANTHER" id="PTHR34501:SF9">
    <property type="entry name" value="MAJOR OUTER MEMBRANE PROTEIN P.IA"/>
    <property type="match status" value="1"/>
</dbReference>
<comment type="caution">
    <text evidence="12">The sequence shown here is derived from an EMBL/GenBank/DDBJ whole genome shotgun (WGS) entry which is preliminary data.</text>
</comment>
<dbReference type="CDD" id="cd00342">
    <property type="entry name" value="gram_neg_porins"/>
    <property type="match status" value="1"/>
</dbReference>
<keyword evidence="4" id="KW-1134">Transmembrane beta strand</keyword>
<dbReference type="PRINTS" id="PR00184">
    <property type="entry name" value="NEISSPPORIN"/>
</dbReference>
<evidence type="ECO:0000313" key="13">
    <source>
        <dbReference type="Proteomes" id="UP000789704"/>
    </source>
</evidence>
<feature type="domain" description="Porin" evidence="11">
    <location>
        <begin position="3"/>
        <end position="339"/>
    </location>
</feature>
<dbReference type="InterPro" id="IPR001702">
    <property type="entry name" value="Porin_Gram-ve"/>
</dbReference>
<proteinExistence type="predicted"/>
<dbReference type="GO" id="GO:0009279">
    <property type="term" value="C:cell outer membrane"/>
    <property type="evidence" value="ECO:0007669"/>
    <property type="project" value="UniProtKB-SubCell"/>
</dbReference>
<keyword evidence="5" id="KW-0812">Transmembrane</keyword>
<comment type="subcellular location">
    <subcellularLocation>
        <location evidence="1">Cell outer membrane</location>
        <topology evidence="1">Multi-pass membrane protein</topology>
    </subcellularLocation>
</comment>
<keyword evidence="7" id="KW-0406">Ion transport</keyword>
<dbReference type="InterPro" id="IPR002299">
    <property type="entry name" value="Porin_Neis"/>
</dbReference>
<evidence type="ECO:0000256" key="2">
    <source>
        <dbReference type="ARBA" id="ARBA00011233"/>
    </source>
</evidence>
<dbReference type="Pfam" id="PF13609">
    <property type="entry name" value="Porin_4"/>
    <property type="match status" value="1"/>
</dbReference>
<evidence type="ECO:0000256" key="3">
    <source>
        <dbReference type="ARBA" id="ARBA00022448"/>
    </source>
</evidence>
<evidence type="ECO:0000313" key="12">
    <source>
        <dbReference type="EMBL" id="CAG4912791.1"/>
    </source>
</evidence>
<dbReference type="Gene3D" id="2.40.160.10">
    <property type="entry name" value="Porin"/>
    <property type="match status" value="1"/>
</dbReference>
<evidence type="ECO:0000256" key="6">
    <source>
        <dbReference type="ARBA" id="ARBA00022729"/>
    </source>
</evidence>
<name>A0A9N8RYI4_9BURK</name>
<dbReference type="Proteomes" id="UP000789704">
    <property type="component" value="Unassembled WGS sequence"/>
</dbReference>
<evidence type="ECO:0000256" key="10">
    <source>
        <dbReference type="ARBA" id="ARBA00023237"/>
    </source>
</evidence>
<dbReference type="GO" id="GO:0046930">
    <property type="term" value="C:pore complex"/>
    <property type="evidence" value="ECO:0007669"/>
    <property type="project" value="UniProtKB-KW"/>
</dbReference>
<gene>
    <name evidence="12" type="ORF">LMG31841_04204</name>
</gene>
<evidence type="ECO:0000256" key="1">
    <source>
        <dbReference type="ARBA" id="ARBA00004571"/>
    </source>
</evidence>
<dbReference type="SUPFAM" id="SSF56935">
    <property type="entry name" value="Porins"/>
    <property type="match status" value="1"/>
</dbReference>
<dbReference type="EMBL" id="CAJQZC010000008">
    <property type="protein sequence ID" value="CAG4912791.1"/>
    <property type="molecule type" value="Genomic_DNA"/>
</dbReference>
<evidence type="ECO:0000259" key="11">
    <source>
        <dbReference type="Pfam" id="PF13609"/>
    </source>
</evidence>
<evidence type="ECO:0000256" key="7">
    <source>
        <dbReference type="ARBA" id="ARBA00023065"/>
    </source>
</evidence>
<dbReference type="GO" id="GO:0034220">
    <property type="term" value="P:monoatomic ion transmembrane transport"/>
    <property type="evidence" value="ECO:0007669"/>
    <property type="project" value="InterPro"/>
</dbReference>
<dbReference type="InterPro" id="IPR050298">
    <property type="entry name" value="Gram-neg_bact_OMP"/>
</dbReference>
<evidence type="ECO:0000256" key="8">
    <source>
        <dbReference type="ARBA" id="ARBA00023114"/>
    </source>
</evidence>
<keyword evidence="9" id="KW-0472">Membrane</keyword>
<comment type="subunit">
    <text evidence="2">Homotrimer.</text>
</comment>
<dbReference type="PRINTS" id="PR00182">
    <property type="entry name" value="ECOLNEIPORIN"/>
</dbReference>
<organism evidence="12 13">
    <name type="scientific">Paraburkholderia saeva</name>
    <dbReference type="NCBI Taxonomy" id="2777537"/>
    <lineage>
        <taxon>Bacteria</taxon>
        <taxon>Pseudomonadati</taxon>
        <taxon>Pseudomonadota</taxon>
        <taxon>Betaproteobacteria</taxon>
        <taxon>Burkholderiales</taxon>
        <taxon>Burkholderiaceae</taxon>
        <taxon>Paraburkholderia</taxon>
    </lineage>
</organism>
<dbReference type="PANTHER" id="PTHR34501">
    <property type="entry name" value="PROTEIN YDDL-RELATED"/>
    <property type="match status" value="1"/>
</dbReference>
<evidence type="ECO:0000256" key="9">
    <source>
        <dbReference type="ARBA" id="ARBA00023136"/>
    </source>
</evidence>
<evidence type="ECO:0000256" key="4">
    <source>
        <dbReference type="ARBA" id="ARBA00022452"/>
    </source>
</evidence>
<keyword evidence="8" id="KW-0626">Porin</keyword>
<keyword evidence="3" id="KW-0813">Transport</keyword>
<dbReference type="InterPro" id="IPR023614">
    <property type="entry name" value="Porin_dom_sf"/>
</dbReference>
<sequence>MGAFLLAATATTAHAQGSVTLFGLVDDGLNYTSNIRGHSLWEMASGDAQGSRWGIRGSEDLGGGIKAVFQLENGFDVNSGRLMEGGREFGRQAYVGVSSANVGTLTFGRQYDSLVEFLGPLTANGNWGGYLFEHPYDNDNTDNSFRLDNAVQFYSANFAGFQFGATYAFSNNPGEFSTNNAQSVGASYTNGNLTVAAAYLNVANPGANAFGAVTTNDAGFIAARQRIYGAGVNYHLDQVLIGFVYSHTELRDPTAYAYISGSIVPDGQRVSSLKFDNYEVNANWYITPATMLGAMYDFTQAKLDASGGTSKPKWHTIGLMLDYNLSKRTDIYAQTSYQRSINAHSGTALDQAYTGGADDSSSTERQFVGRVGIRHKF</sequence>
<protein>
    <submittedName>
        <fullName evidence="12">Outer membrane porin protein</fullName>
    </submittedName>
</protein>
<keyword evidence="13" id="KW-1185">Reference proteome</keyword>
<dbReference type="InterPro" id="IPR033900">
    <property type="entry name" value="Gram_neg_porin_domain"/>
</dbReference>
<evidence type="ECO:0000256" key="5">
    <source>
        <dbReference type="ARBA" id="ARBA00022692"/>
    </source>
</evidence>